<keyword evidence="7 11" id="KW-0067">ATP-binding</keyword>
<dbReference type="Pfam" id="PF00349">
    <property type="entry name" value="Hexokinase_1"/>
    <property type="match status" value="1"/>
</dbReference>
<dbReference type="InterPro" id="IPR022672">
    <property type="entry name" value="Hexokinase_N"/>
</dbReference>
<dbReference type="Gene3D" id="3.30.420.40">
    <property type="match status" value="2"/>
</dbReference>
<evidence type="ECO:0000256" key="1">
    <source>
        <dbReference type="ARBA" id="ARBA00004888"/>
    </source>
</evidence>
<evidence type="ECO:0000256" key="11">
    <source>
        <dbReference type="RuleBase" id="RU362007"/>
    </source>
</evidence>
<comment type="catalytic activity">
    <reaction evidence="10">
        <text>D-fructose + ATP = D-fructose 6-phosphate + ADP + H(+)</text>
        <dbReference type="Rhea" id="RHEA:16125"/>
        <dbReference type="ChEBI" id="CHEBI:15378"/>
        <dbReference type="ChEBI" id="CHEBI:30616"/>
        <dbReference type="ChEBI" id="CHEBI:37721"/>
        <dbReference type="ChEBI" id="CHEBI:61527"/>
        <dbReference type="ChEBI" id="CHEBI:456216"/>
        <dbReference type="EC" id="2.7.1.1"/>
    </reaction>
    <physiologicalReaction direction="left-to-right" evidence="10">
        <dbReference type="Rhea" id="RHEA:16126"/>
    </physiologicalReaction>
</comment>
<evidence type="ECO:0000256" key="12">
    <source>
        <dbReference type="SAM" id="SignalP"/>
    </source>
</evidence>
<keyword evidence="4 11" id="KW-0808">Transferase</keyword>
<evidence type="ECO:0000313" key="15">
    <source>
        <dbReference type="EMBL" id="AHF54566.1"/>
    </source>
</evidence>
<keyword evidence="6 11" id="KW-0418">Kinase</keyword>
<feature type="domain" description="Hexokinase C-terminal" evidence="14">
    <location>
        <begin position="208"/>
        <end position="449"/>
    </location>
</feature>
<dbReference type="GO" id="GO:0006096">
    <property type="term" value="P:glycolytic process"/>
    <property type="evidence" value="ECO:0007669"/>
    <property type="project" value="UniProtKB-UniPathway"/>
</dbReference>
<comment type="similarity">
    <text evidence="3 11">Belongs to the hexokinase family.</text>
</comment>
<dbReference type="Gene3D" id="3.40.367.20">
    <property type="match status" value="2"/>
</dbReference>
<feature type="chain" id="PRO_5004788796" description="Phosphotransferase" evidence="12">
    <location>
        <begin position="21"/>
        <end position="462"/>
    </location>
</feature>
<evidence type="ECO:0000256" key="10">
    <source>
        <dbReference type="ARBA" id="ARBA00047905"/>
    </source>
</evidence>
<dbReference type="InterPro" id="IPR043129">
    <property type="entry name" value="ATPase_NBD"/>
</dbReference>
<evidence type="ECO:0000256" key="4">
    <source>
        <dbReference type="ARBA" id="ARBA00022679"/>
    </source>
</evidence>
<sequence length="462" mass="49722">MAAPLGFVGALLIAAKVARGVSRKRKQDEIMEEYRKGLAVPLEQALQVRDGMITQMEIGLRETGSKQGLLMLPSYIDILPTGAERGDFFAIDLGGTNLRVAYVKLGSEKGSTESSSIREWLIPEECYDTDNGRLLDWVAERTIEFAQEHGRLKRDSPPPTIGFCFSFAVDQTAMDNGKLLLWTKIPVILNDTVSTLIARRYSEPDTALGIILGTGTNCAYLERIDRIPKPPSDYRGRSSEMIINSEWGDFKGACLPALPEDLWVDCSSVNPGHGGFEKMISGLYMGEVSRRLVLRLAEHGLLFGSEVPPGLTVHDPLASPLVAAIVGDGSPNLALTASSLASAFGITKSSLDQRRKVKEVCLLVTRRGARLCAAGIAAVLKHTGRGCGGADQPAKRTVIAVDGSVFKKFAKFRELLRAALEEFCGADAAQVELKLQEDGSVFGGAYIAAAASSWTSRASSGS</sequence>
<evidence type="ECO:0000256" key="9">
    <source>
        <dbReference type="ARBA" id="ARBA00044613"/>
    </source>
</evidence>
<evidence type="ECO:0000256" key="8">
    <source>
        <dbReference type="ARBA" id="ARBA00023152"/>
    </source>
</evidence>
<dbReference type="PROSITE" id="PS51748">
    <property type="entry name" value="HEXOKINASE_2"/>
    <property type="match status" value="1"/>
</dbReference>
<dbReference type="Pfam" id="PF03727">
    <property type="entry name" value="Hexokinase_2"/>
    <property type="match status" value="1"/>
</dbReference>
<dbReference type="AlphaFoldDB" id="W0GD47"/>
<reference evidence="15" key="1">
    <citation type="submission" date="2013-07" db="EMBL/GenBank/DDBJ databases">
        <title>Molecular cloning and expression analysis of hexokinase gene from the mixotrophic green alga Chlorella kessleri.</title>
        <authorList>
            <person name="Cui H."/>
            <person name="Qin S."/>
        </authorList>
    </citation>
    <scope>NUCLEOTIDE SEQUENCE</scope>
    <source>
        <strain evidence="15">CGMCC 4917</strain>
    </source>
</reference>
<evidence type="ECO:0000259" key="14">
    <source>
        <dbReference type="Pfam" id="PF03727"/>
    </source>
</evidence>
<dbReference type="PANTHER" id="PTHR19443">
    <property type="entry name" value="HEXOKINASE"/>
    <property type="match status" value="1"/>
</dbReference>
<evidence type="ECO:0000256" key="3">
    <source>
        <dbReference type="ARBA" id="ARBA00009225"/>
    </source>
</evidence>
<evidence type="ECO:0000256" key="5">
    <source>
        <dbReference type="ARBA" id="ARBA00022741"/>
    </source>
</evidence>
<dbReference type="GO" id="GO:0004340">
    <property type="term" value="F:glucokinase activity"/>
    <property type="evidence" value="ECO:0007669"/>
    <property type="project" value="TreeGrafter"/>
</dbReference>
<dbReference type="SUPFAM" id="SSF53067">
    <property type="entry name" value="Actin-like ATPase domain"/>
    <property type="match status" value="2"/>
</dbReference>
<organism evidence="15">
    <name type="scientific">Parachlorella kessleri</name>
    <name type="common">Green alga</name>
    <name type="synonym">Chlorella kessleri</name>
    <dbReference type="NCBI Taxonomy" id="3074"/>
    <lineage>
        <taxon>Eukaryota</taxon>
        <taxon>Viridiplantae</taxon>
        <taxon>Chlorophyta</taxon>
        <taxon>core chlorophytes</taxon>
        <taxon>Trebouxiophyceae</taxon>
        <taxon>Chlorellales</taxon>
        <taxon>Chlorellaceae</taxon>
        <taxon>Parachlorella</taxon>
    </lineage>
</organism>
<comment type="pathway">
    <text evidence="2">Carbohydrate metabolism; hexose metabolism.</text>
</comment>
<dbReference type="InterPro" id="IPR001312">
    <property type="entry name" value="Hexokinase"/>
</dbReference>
<keyword evidence="8 11" id="KW-0324">Glycolysis</keyword>
<dbReference type="PRINTS" id="PR00475">
    <property type="entry name" value="HEXOKINASE"/>
</dbReference>
<comment type="catalytic activity">
    <reaction evidence="9">
        <text>a D-hexose + ATP = a D-hexose 6-phosphate + ADP + H(+)</text>
        <dbReference type="Rhea" id="RHEA:22740"/>
        <dbReference type="ChEBI" id="CHEBI:4194"/>
        <dbReference type="ChEBI" id="CHEBI:15378"/>
        <dbReference type="ChEBI" id="CHEBI:30616"/>
        <dbReference type="ChEBI" id="CHEBI:229467"/>
        <dbReference type="ChEBI" id="CHEBI:456216"/>
        <dbReference type="EC" id="2.7.1.1"/>
    </reaction>
    <physiologicalReaction direction="left-to-right" evidence="9">
        <dbReference type="Rhea" id="RHEA:22741"/>
    </physiologicalReaction>
</comment>
<evidence type="ECO:0000256" key="7">
    <source>
        <dbReference type="ARBA" id="ARBA00022840"/>
    </source>
</evidence>
<keyword evidence="5 11" id="KW-0547">Nucleotide-binding</keyword>
<dbReference type="GO" id="GO:0006006">
    <property type="term" value="P:glucose metabolic process"/>
    <property type="evidence" value="ECO:0007669"/>
    <property type="project" value="TreeGrafter"/>
</dbReference>
<dbReference type="GO" id="GO:0008865">
    <property type="term" value="F:fructokinase activity"/>
    <property type="evidence" value="ECO:0007669"/>
    <property type="project" value="TreeGrafter"/>
</dbReference>
<keyword evidence="12" id="KW-0732">Signal</keyword>
<dbReference type="GO" id="GO:0005829">
    <property type="term" value="C:cytosol"/>
    <property type="evidence" value="ECO:0007669"/>
    <property type="project" value="TreeGrafter"/>
</dbReference>
<dbReference type="InterPro" id="IPR022673">
    <property type="entry name" value="Hexokinase_C"/>
</dbReference>
<dbReference type="UniPathway" id="UPA00242"/>
<dbReference type="GO" id="GO:0005536">
    <property type="term" value="F:D-glucose binding"/>
    <property type="evidence" value="ECO:0007669"/>
    <property type="project" value="InterPro"/>
</dbReference>
<comment type="pathway">
    <text evidence="1">Carbohydrate degradation; glycolysis; D-glyceraldehyde 3-phosphate and glycerone phosphate from D-glucose: step 1/4.</text>
</comment>
<dbReference type="GO" id="GO:0005524">
    <property type="term" value="F:ATP binding"/>
    <property type="evidence" value="ECO:0007669"/>
    <property type="project" value="UniProtKB-UniRule"/>
</dbReference>
<name>W0GD47_PARKE</name>
<accession>W0GD47</accession>
<dbReference type="EC" id="2.7.1.-" evidence="11"/>
<feature type="signal peptide" evidence="12">
    <location>
        <begin position="1"/>
        <end position="20"/>
    </location>
</feature>
<feature type="domain" description="Hexokinase N-terminal" evidence="13">
    <location>
        <begin position="31"/>
        <end position="184"/>
    </location>
</feature>
<dbReference type="UniPathway" id="UPA00109">
    <property type="reaction ID" value="UER00180"/>
</dbReference>
<dbReference type="GO" id="GO:0001678">
    <property type="term" value="P:intracellular glucose homeostasis"/>
    <property type="evidence" value="ECO:0007669"/>
    <property type="project" value="InterPro"/>
</dbReference>
<protein>
    <recommendedName>
        <fullName evidence="11">Phosphotransferase</fullName>
        <ecNumber evidence="11">2.7.1.-</ecNumber>
    </recommendedName>
</protein>
<evidence type="ECO:0000256" key="6">
    <source>
        <dbReference type="ARBA" id="ARBA00022777"/>
    </source>
</evidence>
<evidence type="ECO:0000256" key="2">
    <source>
        <dbReference type="ARBA" id="ARBA00005028"/>
    </source>
</evidence>
<dbReference type="GO" id="GO:0005739">
    <property type="term" value="C:mitochondrion"/>
    <property type="evidence" value="ECO:0007669"/>
    <property type="project" value="TreeGrafter"/>
</dbReference>
<evidence type="ECO:0000259" key="13">
    <source>
        <dbReference type="Pfam" id="PF00349"/>
    </source>
</evidence>
<dbReference type="EMBL" id="KF460279">
    <property type="protein sequence ID" value="AHF54566.1"/>
    <property type="molecule type" value="mRNA"/>
</dbReference>
<dbReference type="PANTHER" id="PTHR19443:SF16">
    <property type="entry name" value="HEXOKINASE TYPE 1-RELATED"/>
    <property type="match status" value="1"/>
</dbReference>
<proteinExistence type="evidence at transcript level"/>